<sequence length="400" mass="45548">MFTDRVLSGMRPTGGLHLGHYHGVLKNWVELQHQFECLFFVADWHALTTHYDTPEVIEQHVWDMVIDWLAAGVDPAQATLFIQSRVPAHAELHVLLSMITPLGWLERVPTYKDQQEKLTEKDLSTYGFLGYPLLQSADILIYRATRVPVGEDQAPHIEFTREITRRFNHIFGKEVGFQEKAELAIKKLGSKKSKVYRELRNRYQEQGDDGALAAAKSLLDEQQNLSMGDQERLFGYLEGGGKMILSEPEVMLTPASKMPGLDGQKMSKSYNNTINLREDEASVIKKIRTMPTDPARVRRSDPGDPAKCPLWQFHLVYSNAETREWVQQGCTTAGIGCLECKQPVIDAILAEQKPMHERARMYEEDPTLVRNIIADGCERADKLAQETMRDVREAMGLNYF</sequence>
<evidence type="ECO:0000313" key="10">
    <source>
        <dbReference type="EMBL" id="SDR01186.1"/>
    </source>
</evidence>
<comment type="similarity">
    <text evidence="1 9">Belongs to the class-I aminoacyl-tRNA synthetase family.</text>
</comment>
<dbReference type="CDD" id="cd00806">
    <property type="entry name" value="TrpRS_core"/>
    <property type="match status" value="1"/>
</dbReference>
<dbReference type="InterPro" id="IPR014729">
    <property type="entry name" value="Rossmann-like_a/b/a_fold"/>
</dbReference>
<protein>
    <recommendedName>
        <fullName evidence="2 8">Tryptophan--tRNA ligase</fullName>
        <ecNumber evidence="2 8">6.1.1.2</ecNumber>
    </recommendedName>
</protein>
<evidence type="ECO:0000256" key="6">
    <source>
        <dbReference type="ARBA" id="ARBA00022917"/>
    </source>
</evidence>
<keyword evidence="5 9" id="KW-0067">ATP-binding</keyword>
<dbReference type="InterPro" id="IPR002306">
    <property type="entry name" value="Trp-tRNA-ligase"/>
</dbReference>
<evidence type="ECO:0000256" key="8">
    <source>
        <dbReference type="NCBIfam" id="TIGR00233"/>
    </source>
</evidence>
<dbReference type="RefSeq" id="WP_074634038.1">
    <property type="nucleotide sequence ID" value="NZ_FNKY01000001.1"/>
</dbReference>
<dbReference type="InterPro" id="IPR050203">
    <property type="entry name" value="Trp-tRNA_synthetase"/>
</dbReference>
<dbReference type="Gene3D" id="1.10.240.10">
    <property type="entry name" value="Tyrosyl-Transfer RNA Synthetase"/>
    <property type="match status" value="1"/>
</dbReference>
<dbReference type="NCBIfam" id="NF008922">
    <property type="entry name" value="PRK12283.1"/>
    <property type="match status" value="1"/>
</dbReference>
<evidence type="ECO:0000256" key="1">
    <source>
        <dbReference type="ARBA" id="ARBA00005594"/>
    </source>
</evidence>
<keyword evidence="3 9" id="KW-0436">Ligase</keyword>
<evidence type="ECO:0000313" key="11">
    <source>
        <dbReference type="Proteomes" id="UP000183471"/>
    </source>
</evidence>
<dbReference type="PRINTS" id="PR01039">
    <property type="entry name" value="TRNASYNTHTRP"/>
</dbReference>
<accession>A0ABY0TNK4</accession>
<comment type="caution">
    <text evidence="10">The sequence shown here is derived from an EMBL/GenBank/DDBJ whole genome shotgun (WGS) entry which is preliminary data.</text>
</comment>
<dbReference type="SUPFAM" id="SSF52374">
    <property type="entry name" value="Nucleotidylyl transferase"/>
    <property type="match status" value="1"/>
</dbReference>
<keyword evidence="11" id="KW-1185">Reference proteome</keyword>
<evidence type="ECO:0000256" key="4">
    <source>
        <dbReference type="ARBA" id="ARBA00022741"/>
    </source>
</evidence>
<keyword evidence="6 9" id="KW-0648">Protein biosynthesis</keyword>
<keyword evidence="7 9" id="KW-0030">Aminoacyl-tRNA synthetase</keyword>
<reference evidence="10 11" key="1">
    <citation type="submission" date="2016-10" db="EMBL/GenBank/DDBJ databases">
        <authorList>
            <person name="Varghese N."/>
            <person name="Submissions S."/>
        </authorList>
    </citation>
    <scope>NUCLEOTIDE SEQUENCE [LARGE SCALE GENOMIC DNA]</scope>
    <source>
        <strain evidence="10 11">Nl1</strain>
    </source>
</reference>
<dbReference type="PANTHER" id="PTHR43766:SF1">
    <property type="entry name" value="TRYPTOPHAN--TRNA LIGASE, MITOCHONDRIAL"/>
    <property type="match status" value="1"/>
</dbReference>
<dbReference type="PANTHER" id="PTHR43766">
    <property type="entry name" value="TRYPTOPHAN--TRNA LIGASE, MITOCHONDRIAL"/>
    <property type="match status" value="1"/>
</dbReference>
<evidence type="ECO:0000256" key="7">
    <source>
        <dbReference type="ARBA" id="ARBA00023146"/>
    </source>
</evidence>
<dbReference type="InterPro" id="IPR001412">
    <property type="entry name" value="aa-tRNA-synth_I_CS"/>
</dbReference>
<proteinExistence type="inferred from homology"/>
<dbReference type="PROSITE" id="PS00178">
    <property type="entry name" value="AA_TRNA_LIGASE_I"/>
    <property type="match status" value="1"/>
</dbReference>
<dbReference type="NCBIfam" id="TIGR00233">
    <property type="entry name" value="trpS"/>
    <property type="match status" value="1"/>
</dbReference>
<evidence type="ECO:0000256" key="2">
    <source>
        <dbReference type="ARBA" id="ARBA00013161"/>
    </source>
</evidence>
<dbReference type="Proteomes" id="UP000183471">
    <property type="component" value="Unassembled WGS sequence"/>
</dbReference>
<keyword evidence="4 9" id="KW-0547">Nucleotide-binding</keyword>
<gene>
    <name evidence="10" type="ORF">SAMN05216402_3244</name>
</gene>
<dbReference type="Gene3D" id="3.40.50.620">
    <property type="entry name" value="HUPs"/>
    <property type="match status" value="1"/>
</dbReference>
<name>A0ABY0TNK4_9PROT</name>
<organism evidence="10 11">
    <name type="scientific">Nitrosospira multiformis</name>
    <dbReference type="NCBI Taxonomy" id="1231"/>
    <lineage>
        <taxon>Bacteria</taxon>
        <taxon>Pseudomonadati</taxon>
        <taxon>Pseudomonadota</taxon>
        <taxon>Betaproteobacteria</taxon>
        <taxon>Nitrosomonadales</taxon>
        <taxon>Nitrosomonadaceae</taxon>
        <taxon>Nitrosospira</taxon>
    </lineage>
</organism>
<dbReference type="EC" id="6.1.1.2" evidence="2 8"/>
<evidence type="ECO:0000256" key="3">
    <source>
        <dbReference type="ARBA" id="ARBA00022598"/>
    </source>
</evidence>
<dbReference type="InterPro" id="IPR002305">
    <property type="entry name" value="aa-tRNA-synth_Ic"/>
</dbReference>
<dbReference type="EMBL" id="FNKY01000001">
    <property type="protein sequence ID" value="SDR01186.1"/>
    <property type="molecule type" value="Genomic_DNA"/>
</dbReference>
<evidence type="ECO:0000256" key="9">
    <source>
        <dbReference type="RuleBase" id="RU363036"/>
    </source>
</evidence>
<dbReference type="Pfam" id="PF00579">
    <property type="entry name" value="tRNA-synt_1b"/>
    <property type="match status" value="2"/>
</dbReference>
<evidence type="ECO:0000256" key="5">
    <source>
        <dbReference type="ARBA" id="ARBA00022840"/>
    </source>
</evidence>